<proteinExistence type="predicted"/>
<accession>A0ACB8QKL5</accession>
<reference evidence="1" key="2">
    <citation type="journal article" date="2022" name="New Phytol.">
        <title>Evolutionary transition to the ectomycorrhizal habit in the genomes of a hyperdiverse lineage of mushroom-forming fungi.</title>
        <authorList>
            <person name="Looney B."/>
            <person name="Miyauchi S."/>
            <person name="Morin E."/>
            <person name="Drula E."/>
            <person name="Courty P.E."/>
            <person name="Kohler A."/>
            <person name="Kuo A."/>
            <person name="LaButti K."/>
            <person name="Pangilinan J."/>
            <person name="Lipzen A."/>
            <person name="Riley R."/>
            <person name="Andreopoulos W."/>
            <person name="He G."/>
            <person name="Johnson J."/>
            <person name="Nolan M."/>
            <person name="Tritt A."/>
            <person name="Barry K.W."/>
            <person name="Grigoriev I.V."/>
            <person name="Nagy L.G."/>
            <person name="Hibbett D."/>
            <person name="Henrissat B."/>
            <person name="Matheny P.B."/>
            <person name="Labbe J."/>
            <person name="Martin F.M."/>
        </authorList>
    </citation>
    <scope>NUCLEOTIDE SEQUENCE</scope>
    <source>
        <strain evidence="1">EC-137</strain>
    </source>
</reference>
<dbReference type="EMBL" id="MU273548">
    <property type="protein sequence ID" value="KAI0032381.1"/>
    <property type="molecule type" value="Genomic_DNA"/>
</dbReference>
<reference evidence="1" key="1">
    <citation type="submission" date="2021-02" db="EMBL/GenBank/DDBJ databases">
        <authorList>
            <consortium name="DOE Joint Genome Institute"/>
            <person name="Ahrendt S."/>
            <person name="Looney B.P."/>
            <person name="Miyauchi S."/>
            <person name="Morin E."/>
            <person name="Drula E."/>
            <person name="Courty P.E."/>
            <person name="Chicoki N."/>
            <person name="Fauchery L."/>
            <person name="Kohler A."/>
            <person name="Kuo A."/>
            <person name="Labutti K."/>
            <person name="Pangilinan J."/>
            <person name="Lipzen A."/>
            <person name="Riley R."/>
            <person name="Andreopoulos W."/>
            <person name="He G."/>
            <person name="Johnson J."/>
            <person name="Barry K.W."/>
            <person name="Grigoriev I.V."/>
            <person name="Nagy L."/>
            <person name="Hibbett D."/>
            <person name="Henrissat B."/>
            <person name="Matheny P.B."/>
            <person name="Labbe J."/>
            <person name="Martin F."/>
        </authorList>
    </citation>
    <scope>NUCLEOTIDE SEQUENCE</scope>
    <source>
        <strain evidence="1">EC-137</strain>
    </source>
</reference>
<evidence type="ECO:0000313" key="1">
    <source>
        <dbReference type="EMBL" id="KAI0032381.1"/>
    </source>
</evidence>
<name>A0ACB8QKL5_9AGAM</name>
<evidence type="ECO:0000313" key="2">
    <source>
        <dbReference type="Proteomes" id="UP000814128"/>
    </source>
</evidence>
<organism evidence="1 2">
    <name type="scientific">Vararia minispora EC-137</name>
    <dbReference type="NCBI Taxonomy" id="1314806"/>
    <lineage>
        <taxon>Eukaryota</taxon>
        <taxon>Fungi</taxon>
        <taxon>Dikarya</taxon>
        <taxon>Basidiomycota</taxon>
        <taxon>Agaricomycotina</taxon>
        <taxon>Agaricomycetes</taxon>
        <taxon>Russulales</taxon>
        <taxon>Lachnocladiaceae</taxon>
        <taxon>Vararia</taxon>
    </lineage>
</organism>
<sequence length="264" mass="29702">MATPPSPVDPILPLQDHALQHIPAVSYIADLHALRSPPKARTSPHTRSYSALSNNFSLNITYPPFWEDELPRRPLNRPSYALHLARSPISHVRSTVTWSIKCLPRAPITIGQTTPILLPNQPDLILVLLTDARAESSLTVSVQINLLHPPLHLDASVLPSNGDRLLLPNEAISRRPWLTCTYQLLIWPFSNFPYSLTHPPPARSLPALQCPSLRRAYDRLEARRDKRVMTPLETPAEYDTEHDHMDLSRLHIATSHPHPTTTVP</sequence>
<protein>
    <submittedName>
        <fullName evidence="1">Uncharacterized protein</fullName>
    </submittedName>
</protein>
<dbReference type="Proteomes" id="UP000814128">
    <property type="component" value="Unassembled WGS sequence"/>
</dbReference>
<gene>
    <name evidence="1" type="ORF">K488DRAFT_85922</name>
</gene>
<keyword evidence="2" id="KW-1185">Reference proteome</keyword>
<comment type="caution">
    <text evidence="1">The sequence shown here is derived from an EMBL/GenBank/DDBJ whole genome shotgun (WGS) entry which is preliminary data.</text>
</comment>